<dbReference type="Proteomes" id="UP000677054">
    <property type="component" value="Unassembled WGS sequence"/>
</dbReference>
<reference evidence="2" key="1">
    <citation type="submission" date="2020-11" db="EMBL/GenBank/DDBJ databases">
        <authorList>
            <person name="Tran Van P."/>
        </authorList>
    </citation>
    <scope>NUCLEOTIDE SEQUENCE</scope>
</reference>
<evidence type="ECO:0000313" key="3">
    <source>
        <dbReference type="Proteomes" id="UP000677054"/>
    </source>
</evidence>
<organism evidence="2">
    <name type="scientific">Darwinula stevensoni</name>
    <dbReference type="NCBI Taxonomy" id="69355"/>
    <lineage>
        <taxon>Eukaryota</taxon>
        <taxon>Metazoa</taxon>
        <taxon>Ecdysozoa</taxon>
        <taxon>Arthropoda</taxon>
        <taxon>Crustacea</taxon>
        <taxon>Oligostraca</taxon>
        <taxon>Ostracoda</taxon>
        <taxon>Podocopa</taxon>
        <taxon>Podocopida</taxon>
        <taxon>Darwinulocopina</taxon>
        <taxon>Darwinuloidea</taxon>
        <taxon>Darwinulidae</taxon>
        <taxon>Darwinula</taxon>
    </lineage>
</organism>
<dbReference type="SUPFAM" id="SSF64484">
    <property type="entry name" value="beta and beta-prime subunits of DNA dependent RNA-polymerase"/>
    <property type="match status" value="1"/>
</dbReference>
<proteinExistence type="predicted"/>
<dbReference type="OrthoDB" id="10248617at2759"/>
<evidence type="ECO:0008006" key="4">
    <source>
        <dbReference type="Google" id="ProtNLM"/>
    </source>
</evidence>
<dbReference type="EMBL" id="CAJPEV010003371">
    <property type="protein sequence ID" value="CAG0899607.1"/>
    <property type="molecule type" value="Genomic_DNA"/>
</dbReference>
<evidence type="ECO:0000256" key="1">
    <source>
        <dbReference type="SAM" id="MobiDB-lite"/>
    </source>
</evidence>
<name>A0A7R9FQR0_9CRUS</name>
<dbReference type="EMBL" id="LR902888">
    <property type="protein sequence ID" value="CAD7251218.1"/>
    <property type="molecule type" value="Genomic_DNA"/>
</dbReference>
<gene>
    <name evidence="2" type="ORF">DSTB1V02_LOCUS10985</name>
</gene>
<evidence type="ECO:0000313" key="2">
    <source>
        <dbReference type="EMBL" id="CAD7251218.1"/>
    </source>
</evidence>
<dbReference type="AlphaFoldDB" id="A0A7R9FQR0"/>
<keyword evidence="3" id="KW-1185">Reference proteome</keyword>
<protein>
    <recommendedName>
        <fullName evidence="4">DNA-directed RNA polymerase</fullName>
    </recommendedName>
</protein>
<feature type="compositionally biased region" description="Polar residues" evidence="1">
    <location>
        <begin position="1"/>
        <end position="18"/>
    </location>
</feature>
<feature type="region of interest" description="Disordered" evidence="1">
    <location>
        <begin position="1"/>
        <end position="30"/>
    </location>
</feature>
<sequence>MRISLSDTGETKSMTASSPRPEKNRSETITSHVAMGDPKLVHGQSSCPEMGRMQSRKFDIMNEMKRHMERGKAKEATFPELHAWGLPRRGPTNHAIHSHVRDFTKMAEALEKWKLLPAFLKVRGLVKQHIDSFNYFVIVEIKKIVKANEKVTCEADPTFYVK</sequence>
<accession>A0A7R9FQR0</accession>